<accession>A0AAD7XU55</accession>
<dbReference type="Proteomes" id="UP001234581">
    <property type="component" value="Unassembled WGS sequence"/>
</dbReference>
<evidence type="ECO:0000313" key="4">
    <source>
        <dbReference type="Proteomes" id="UP001234581"/>
    </source>
</evidence>
<dbReference type="SMART" id="SM00487">
    <property type="entry name" value="DEXDc"/>
    <property type="match status" value="1"/>
</dbReference>
<evidence type="ECO:0000259" key="2">
    <source>
        <dbReference type="PROSITE" id="PS51192"/>
    </source>
</evidence>
<dbReference type="PANTHER" id="PTHR13710:SF149">
    <property type="entry name" value="ATP-DEPENDENT DNA HELICASE TLH2"/>
    <property type="match status" value="1"/>
</dbReference>
<keyword evidence="4" id="KW-1185">Reference proteome</keyword>
<organism evidence="3 4">
    <name type="scientific">Lichtheimia ornata</name>
    <dbReference type="NCBI Taxonomy" id="688661"/>
    <lineage>
        <taxon>Eukaryota</taxon>
        <taxon>Fungi</taxon>
        <taxon>Fungi incertae sedis</taxon>
        <taxon>Mucoromycota</taxon>
        <taxon>Mucoromycotina</taxon>
        <taxon>Mucoromycetes</taxon>
        <taxon>Mucorales</taxon>
        <taxon>Lichtheimiaceae</taxon>
        <taxon>Lichtheimia</taxon>
    </lineage>
</organism>
<dbReference type="InterPro" id="IPR014001">
    <property type="entry name" value="Helicase_ATP-bd"/>
</dbReference>
<evidence type="ECO:0000313" key="3">
    <source>
        <dbReference type="EMBL" id="KAJ8652941.1"/>
    </source>
</evidence>
<comment type="similarity">
    <text evidence="1">Belongs to the helicase family. RecQ subfamily.</text>
</comment>
<dbReference type="GO" id="GO:0003676">
    <property type="term" value="F:nucleic acid binding"/>
    <property type="evidence" value="ECO:0007669"/>
    <property type="project" value="InterPro"/>
</dbReference>
<dbReference type="GeneID" id="83218804"/>
<dbReference type="Pfam" id="PF00270">
    <property type="entry name" value="DEAD"/>
    <property type="match status" value="1"/>
</dbReference>
<feature type="domain" description="Helicase ATP-binding" evidence="2">
    <location>
        <begin position="224"/>
        <end position="360"/>
    </location>
</feature>
<comment type="caution">
    <text evidence="3">The sequence shown here is derived from an EMBL/GenBank/DDBJ whole genome shotgun (WGS) entry which is preliminary data.</text>
</comment>
<dbReference type="GO" id="GO:0000724">
    <property type="term" value="P:double-strand break repair via homologous recombination"/>
    <property type="evidence" value="ECO:0007669"/>
    <property type="project" value="TreeGrafter"/>
</dbReference>
<dbReference type="GO" id="GO:0005737">
    <property type="term" value="C:cytoplasm"/>
    <property type="evidence" value="ECO:0007669"/>
    <property type="project" value="TreeGrafter"/>
</dbReference>
<reference evidence="3 4" key="1">
    <citation type="submission" date="2023-03" db="EMBL/GenBank/DDBJ databases">
        <title>Genome sequence of Lichtheimia ornata CBS 291.66.</title>
        <authorList>
            <person name="Mohabir J.T."/>
            <person name="Shea T.P."/>
            <person name="Kurbessoian T."/>
            <person name="Berby B."/>
            <person name="Fontaine J."/>
            <person name="Livny J."/>
            <person name="Gnirke A."/>
            <person name="Stajich J.E."/>
            <person name="Cuomo C.A."/>
        </authorList>
    </citation>
    <scope>NUCLEOTIDE SEQUENCE [LARGE SCALE GENOMIC DNA]</scope>
    <source>
        <strain evidence="3">CBS 291.66</strain>
    </source>
</reference>
<name>A0AAD7XU55_9FUNG</name>
<dbReference type="PROSITE" id="PS51192">
    <property type="entry name" value="HELICASE_ATP_BIND_1"/>
    <property type="match status" value="1"/>
</dbReference>
<dbReference type="Gene3D" id="3.40.50.300">
    <property type="entry name" value="P-loop containing nucleotide triphosphate hydrolases"/>
    <property type="match status" value="1"/>
</dbReference>
<dbReference type="AlphaFoldDB" id="A0AAD7XU55"/>
<dbReference type="GO" id="GO:0005694">
    <property type="term" value="C:chromosome"/>
    <property type="evidence" value="ECO:0007669"/>
    <property type="project" value="TreeGrafter"/>
</dbReference>
<dbReference type="GO" id="GO:0005524">
    <property type="term" value="F:ATP binding"/>
    <property type="evidence" value="ECO:0007669"/>
    <property type="project" value="InterPro"/>
</dbReference>
<dbReference type="PANTHER" id="PTHR13710">
    <property type="entry name" value="DNA HELICASE RECQ FAMILY MEMBER"/>
    <property type="match status" value="1"/>
</dbReference>
<sequence>MEMQPWFFKNWYLQEKWSSRGNKEIGDTSHAYDSLWRFYPLWLCRRGSLDTAAMRVTSVPFFIDHRHCTVTFGRWHIVLETWRTAFSTTKRDIESLQRTRAAFSNALQWQMIHFIKGLQVSKFEPFKSSEHGGPEAPIVAKETAIGVNRALLEEVASLEARAQARERDMIMQALQNQKDRVDTDAIVPLENDMKASIQALKGLRLVEQKDGIMFKSPEQALAVKTAIKATEPMICVLPTGGGKTAIFHVPAFLERSKGLLTVVIVPLVALMDDHIHRLNKRGIPGFKSFQWDGQWYKIGIPQDVSILFVSMETAATTTFLNALKLIESRLARIVVVDEAHLAITWSDFRSDMHKLVYILCCQQQFRQGWRVMLWALLYANNNPHSFVLRCSVGHQQDHLLPALVELLKSTHRKTAS</sequence>
<dbReference type="GO" id="GO:0005634">
    <property type="term" value="C:nucleus"/>
    <property type="evidence" value="ECO:0007669"/>
    <property type="project" value="TreeGrafter"/>
</dbReference>
<dbReference type="EMBL" id="JARTCD010000089">
    <property type="protein sequence ID" value="KAJ8652941.1"/>
    <property type="molecule type" value="Genomic_DNA"/>
</dbReference>
<dbReference type="RefSeq" id="XP_058337855.1">
    <property type="nucleotide sequence ID" value="XM_058491371.1"/>
</dbReference>
<proteinExistence type="inferred from homology"/>
<evidence type="ECO:0000256" key="1">
    <source>
        <dbReference type="ARBA" id="ARBA00005446"/>
    </source>
</evidence>
<protein>
    <recommendedName>
        <fullName evidence="2">Helicase ATP-binding domain-containing protein</fullName>
    </recommendedName>
</protein>
<gene>
    <name evidence="3" type="ORF">O0I10_011403</name>
</gene>
<dbReference type="GO" id="GO:0043138">
    <property type="term" value="F:3'-5' DNA helicase activity"/>
    <property type="evidence" value="ECO:0007669"/>
    <property type="project" value="TreeGrafter"/>
</dbReference>
<dbReference type="SUPFAM" id="SSF52540">
    <property type="entry name" value="P-loop containing nucleoside triphosphate hydrolases"/>
    <property type="match status" value="1"/>
</dbReference>
<dbReference type="InterPro" id="IPR027417">
    <property type="entry name" value="P-loop_NTPase"/>
</dbReference>
<dbReference type="GO" id="GO:0009378">
    <property type="term" value="F:four-way junction helicase activity"/>
    <property type="evidence" value="ECO:0007669"/>
    <property type="project" value="TreeGrafter"/>
</dbReference>
<dbReference type="InterPro" id="IPR011545">
    <property type="entry name" value="DEAD/DEAH_box_helicase_dom"/>
</dbReference>